<reference evidence="4 5" key="1">
    <citation type="journal article" date="2018" name="Nat. Biotechnol.">
        <title>A standardized bacterial taxonomy based on genome phylogeny substantially revises the tree of life.</title>
        <authorList>
            <person name="Parks D.H."/>
            <person name="Chuvochina M."/>
            <person name="Waite D.W."/>
            <person name="Rinke C."/>
            <person name="Skarshewski A."/>
            <person name="Chaumeil P.A."/>
            <person name="Hugenholtz P."/>
        </authorList>
    </citation>
    <scope>NUCLEOTIDE SEQUENCE [LARGE SCALE GENOMIC DNA]</scope>
    <source>
        <strain evidence="4">UBA8672</strain>
    </source>
</reference>
<gene>
    <name evidence="4" type="ORF">DHM44_06880</name>
</gene>
<keyword evidence="1" id="KW-0175">Coiled coil</keyword>
<feature type="region of interest" description="Disordered" evidence="2">
    <location>
        <begin position="117"/>
        <end position="141"/>
    </location>
</feature>
<proteinExistence type="predicted"/>
<dbReference type="AlphaFoldDB" id="A0A3D5QCD3"/>
<organism evidence="4 5">
    <name type="scientific">Flexistipes sinusarabici</name>
    <dbReference type="NCBI Taxonomy" id="2352"/>
    <lineage>
        <taxon>Bacteria</taxon>
        <taxon>Pseudomonadati</taxon>
        <taxon>Deferribacterota</taxon>
        <taxon>Deferribacteres</taxon>
        <taxon>Deferribacterales</taxon>
        <taxon>Flexistipitaceae</taxon>
        <taxon>Flexistipes</taxon>
    </lineage>
</organism>
<comment type="caution">
    <text evidence="4">The sequence shown here is derived from an EMBL/GenBank/DDBJ whole genome shotgun (WGS) entry which is preliminary data.</text>
</comment>
<feature type="coiled-coil region" evidence="1">
    <location>
        <begin position="531"/>
        <end position="558"/>
    </location>
</feature>
<evidence type="ECO:0000313" key="4">
    <source>
        <dbReference type="EMBL" id="HCW93388.1"/>
    </source>
</evidence>
<evidence type="ECO:0000256" key="2">
    <source>
        <dbReference type="SAM" id="MobiDB-lite"/>
    </source>
</evidence>
<evidence type="ECO:0000256" key="1">
    <source>
        <dbReference type="SAM" id="Coils"/>
    </source>
</evidence>
<evidence type="ECO:0000256" key="3">
    <source>
        <dbReference type="SAM" id="Phobius"/>
    </source>
</evidence>
<keyword evidence="3" id="KW-0472">Membrane</keyword>
<evidence type="ECO:0008006" key="6">
    <source>
        <dbReference type="Google" id="ProtNLM"/>
    </source>
</evidence>
<keyword evidence="3" id="KW-1133">Transmembrane helix</keyword>
<keyword evidence="3" id="KW-0812">Transmembrane</keyword>
<evidence type="ECO:0000313" key="5">
    <source>
        <dbReference type="Proteomes" id="UP000262325"/>
    </source>
</evidence>
<dbReference type="NCBIfam" id="TIGR03545">
    <property type="entry name" value="TIGR03545 family protein"/>
    <property type="match status" value="1"/>
</dbReference>
<feature type="transmembrane region" description="Helical" evidence="3">
    <location>
        <begin position="7"/>
        <end position="27"/>
    </location>
</feature>
<accession>A0A3D5QCD3</accession>
<sequence length="572" mass="63574">MKRWIRWQGLLAFAVIITLTGIFWFFFVDNIIKNNIEKYGSKAVGAKVEVEEADLSLIPFGLKLNNVQIANPNAPMRNVVEFERTAMSIEFGKLLMRKVIINEMSLEGLRFNTERQNSGALSKKQNKAVATEKDKKSGLSLPSFELPQAEDILAKADLKTLEAAKELKSDIQNAKSNWQERLKSLPDKEKLQSYKERIEKLQGSSGGIAGMLGKAKEASSLKNDIQSDLAQIRQAAKDFKEQKNDLQNKINTVTSLPAKDVNRLMDKYAFSPAGAENYTRLLFGDKAADYLGTAIYWYEKIIPYLESGKKQQNEKEVTKTRAEGEMVYFREKEPLPRFLIKTVKADVSLEAGDLSGTIKNITSSQPILGKALTFDFSGKKLDKADLVSFTGSIDHSSVNYTDIFKVNTKNYRVNKIILSESSKLPVKIEKASADISGNAEVTGGKLSMNIAAMLNDVSFSKIPGRDIAADALKTALSEISDFRIQADVNGTLDNYNMKLSSTIGQNLKNAMNKVVSSQAAKLKDELRKRITAKVETNIENLKEEYAGLDAIQKELNSRLKIGSDLTGMLSVF</sequence>
<protein>
    <recommendedName>
        <fullName evidence="6">TIGR03545 family protein</fullName>
    </recommendedName>
</protein>
<dbReference type="EMBL" id="DPPF01000139">
    <property type="protein sequence ID" value="HCW93388.1"/>
    <property type="molecule type" value="Genomic_DNA"/>
</dbReference>
<dbReference type="Proteomes" id="UP000262325">
    <property type="component" value="Unassembled WGS sequence"/>
</dbReference>
<name>A0A3D5QCD3_FLESI</name>
<dbReference type="InterPro" id="IPR019934">
    <property type="entry name" value="CHP03545"/>
</dbReference>
<feature type="coiled-coil region" evidence="1">
    <location>
        <begin position="222"/>
        <end position="256"/>
    </location>
</feature>